<dbReference type="PANTHER" id="PTHR43591">
    <property type="entry name" value="METHYLTRANSFERASE"/>
    <property type="match status" value="1"/>
</dbReference>
<organism evidence="2 3">
    <name type="scientific">Ophiocordyceps sinensis</name>
    <dbReference type="NCBI Taxonomy" id="72228"/>
    <lineage>
        <taxon>Eukaryota</taxon>
        <taxon>Fungi</taxon>
        <taxon>Dikarya</taxon>
        <taxon>Ascomycota</taxon>
        <taxon>Pezizomycotina</taxon>
        <taxon>Sordariomycetes</taxon>
        <taxon>Hypocreomycetidae</taxon>
        <taxon>Hypocreales</taxon>
        <taxon>Ophiocordycipitaceae</taxon>
        <taxon>Ophiocordyceps</taxon>
    </lineage>
</organism>
<dbReference type="OrthoDB" id="2013972at2759"/>
<evidence type="ECO:0000256" key="1">
    <source>
        <dbReference type="ARBA" id="ARBA00038158"/>
    </source>
</evidence>
<dbReference type="CDD" id="cd02440">
    <property type="entry name" value="AdoMet_MTases"/>
    <property type="match status" value="1"/>
</dbReference>
<dbReference type="Proteomes" id="UP000557566">
    <property type="component" value="Unassembled WGS sequence"/>
</dbReference>
<comment type="similarity">
    <text evidence="1">Belongs to the methyltransferase superfamily. LaeA methyltransferase family.</text>
</comment>
<dbReference type="AlphaFoldDB" id="A0A8H4PML4"/>
<sequence>MDDRDRGGDGANGPAAAPRLPDFHFIFDSELSMNELGEPGSSIEPDPYYMSDSASLSDSVQDFPEEFGRTYHAYRAGSYAFPNDAAEQERLALQGEAIKRLLGDRLFLAPFSASKPPRAILDVATGVGDWAIQMGDMFGDSQIIATDLSPIQPEDVPPNVHFYVEDSTDPWFFPHRFDFIHTRATSGCWESFETQIAQQAFDALEPGGWFESQEVDVNICCDDGTLNPNGPTATWVNDLIVASDRLERPAIWACYLKDMFERVGFVDVQQRVLRMPINGWARDNRLKEIGWMWSTNLIEGLSGFSYQLLNRAFERTPTQIEVSLIDVRRDLADTRIHSYMPAFIVWGRKPYPDQVKGARQSPKQPFVMVYWYIDVLFHLVTDSSTL</sequence>
<proteinExistence type="inferred from homology"/>
<gene>
    <name evidence="2" type="ORF">G6O67_007814</name>
</gene>
<dbReference type="SUPFAM" id="SSF53335">
    <property type="entry name" value="S-adenosyl-L-methionine-dependent methyltransferases"/>
    <property type="match status" value="1"/>
</dbReference>
<dbReference type="Pfam" id="PF13489">
    <property type="entry name" value="Methyltransf_23"/>
    <property type="match status" value="1"/>
</dbReference>
<dbReference type="Gene3D" id="3.40.50.150">
    <property type="entry name" value="Vaccinia Virus protein VP39"/>
    <property type="match status" value="1"/>
</dbReference>
<reference evidence="2 3" key="1">
    <citation type="journal article" date="2020" name="Genome Biol. Evol.">
        <title>A new high-quality draft genome assembly of the Chinese cordyceps Ophiocordyceps sinensis.</title>
        <authorList>
            <person name="Shu R."/>
            <person name="Zhang J."/>
            <person name="Meng Q."/>
            <person name="Zhang H."/>
            <person name="Zhou G."/>
            <person name="Li M."/>
            <person name="Wu P."/>
            <person name="Zhao Y."/>
            <person name="Chen C."/>
            <person name="Qin Q."/>
        </authorList>
    </citation>
    <scope>NUCLEOTIDE SEQUENCE [LARGE SCALE GENOMIC DNA]</scope>
    <source>
        <strain evidence="2 3">IOZ07</strain>
    </source>
</reference>
<comment type="caution">
    <text evidence="2">The sequence shown here is derived from an EMBL/GenBank/DDBJ whole genome shotgun (WGS) entry which is preliminary data.</text>
</comment>
<evidence type="ECO:0008006" key="4">
    <source>
        <dbReference type="Google" id="ProtNLM"/>
    </source>
</evidence>
<name>A0A8H4PML4_9HYPO</name>
<dbReference type="PANTHER" id="PTHR43591:SF14">
    <property type="entry name" value="METHYLTRANSFERASE"/>
    <property type="match status" value="1"/>
</dbReference>
<evidence type="ECO:0000313" key="3">
    <source>
        <dbReference type="Proteomes" id="UP000557566"/>
    </source>
</evidence>
<evidence type="ECO:0000313" key="2">
    <source>
        <dbReference type="EMBL" id="KAF4505914.1"/>
    </source>
</evidence>
<dbReference type="EMBL" id="JAAVMX010000008">
    <property type="protein sequence ID" value="KAF4505914.1"/>
    <property type="molecule type" value="Genomic_DNA"/>
</dbReference>
<dbReference type="GO" id="GO:0008168">
    <property type="term" value="F:methyltransferase activity"/>
    <property type="evidence" value="ECO:0007669"/>
    <property type="project" value="TreeGrafter"/>
</dbReference>
<accession>A0A8H4PML4</accession>
<protein>
    <recommendedName>
        <fullName evidence="4">Methyltransferase</fullName>
    </recommendedName>
</protein>
<dbReference type="InterPro" id="IPR029063">
    <property type="entry name" value="SAM-dependent_MTases_sf"/>
</dbReference>
<keyword evidence="3" id="KW-1185">Reference proteome</keyword>